<organism evidence="2 3">
    <name type="scientific">Paenibacillus cookii</name>
    <dbReference type="NCBI Taxonomy" id="157839"/>
    <lineage>
        <taxon>Bacteria</taxon>
        <taxon>Bacillati</taxon>
        <taxon>Bacillota</taxon>
        <taxon>Bacilli</taxon>
        <taxon>Bacillales</taxon>
        <taxon>Paenibacillaceae</taxon>
        <taxon>Paenibacillus</taxon>
    </lineage>
</organism>
<evidence type="ECO:0008006" key="4">
    <source>
        <dbReference type="Google" id="ProtNLM"/>
    </source>
</evidence>
<evidence type="ECO:0000313" key="3">
    <source>
        <dbReference type="Proteomes" id="UP000680638"/>
    </source>
</evidence>
<evidence type="ECO:0000256" key="1">
    <source>
        <dbReference type="SAM" id="Phobius"/>
    </source>
</evidence>
<protein>
    <recommendedName>
        <fullName evidence="4">Transposase</fullName>
    </recommendedName>
</protein>
<feature type="transmembrane region" description="Helical" evidence="1">
    <location>
        <begin position="6"/>
        <end position="22"/>
    </location>
</feature>
<comment type="caution">
    <text evidence="2">The sequence shown here is derived from an EMBL/GenBank/DDBJ whole genome shotgun (WGS) entry which is preliminary data.</text>
</comment>
<feature type="transmembrane region" description="Helical" evidence="1">
    <location>
        <begin position="67"/>
        <end position="88"/>
    </location>
</feature>
<keyword evidence="3" id="KW-1185">Reference proteome</keyword>
<accession>A0ABQ4LSQ3</accession>
<dbReference type="RefSeq" id="WP_052147321.1">
    <property type="nucleotide sequence ID" value="NZ_BORW01000003.1"/>
</dbReference>
<evidence type="ECO:0000313" key="2">
    <source>
        <dbReference type="EMBL" id="GIO66178.1"/>
    </source>
</evidence>
<keyword evidence="1" id="KW-0812">Transmembrane</keyword>
<proteinExistence type="predicted"/>
<reference evidence="2 3" key="1">
    <citation type="submission" date="2021-03" db="EMBL/GenBank/DDBJ databases">
        <title>Antimicrobial resistance genes in bacteria isolated from Japanese honey, and their potential for conferring macrolide and lincosamide resistance in the American foulbrood pathogen Paenibacillus larvae.</title>
        <authorList>
            <person name="Okamoto M."/>
            <person name="Kumagai M."/>
            <person name="Kanamori H."/>
            <person name="Takamatsu D."/>
        </authorList>
    </citation>
    <scope>NUCLEOTIDE SEQUENCE [LARGE SCALE GENOMIC DNA]</scope>
    <source>
        <strain evidence="2 3">J21TS3</strain>
    </source>
</reference>
<gene>
    <name evidence="2" type="ORF">J21TS3_09990</name>
</gene>
<dbReference type="EMBL" id="BORW01000003">
    <property type="protein sequence ID" value="GIO66178.1"/>
    <property type="molecule type" value="Genomic_DNA"/>
</dbReference>
<dbReference type="Proteomes" id="UP000680638">
    <property type="component" value="Unassembled WGS sequence"/>
</dbReference>
<keyword evidence="1" id="KW-1133">Transmembrane helix</keyword>
<feature type="transmembrane region" description="Helical" evidence="1">
    <location>
        <begin position="29"/>
        <end position="47"/>
    </location>
</feature>
<keyword evidence="1" id="KW-0472">Membrane</keyword>
<name>A0ABQ4LSQ3_9BACL</name>
<sequence length="98" mass="11163">MLFWLIAGFIAVPFVMAVLAALNRGFRWIWSLLALLSFYITGSILAADVYRNILHGTVLTTDVHHLLLNPCFLVAGAYLGLYVPYRMLAGLWVHMRRR</sequence>